<name>A0AAX6IJZ0_IRIPA</name>
<accession>A0AAX6IJZ0</accession>
<keyword evidence="1" id="KW-0346">Stress response</keyword>
<evidence type="ECO:0000313" key="2">
    <source>
        <dbReference type="Proteomes" id="UP001140949"/>
    </source>
</evidence>
<organism evidence="1 2">
    <name type="scientific">Iris pallida</name>
    <name type="common">Sweet iris</name>
    <dbReference type="NCBI Taxonomy" id="29817"/>
    <lineage>
        <taxon>Eukaryota</taxon>
        <taxon>Viridiplantae</taxon>
        <taxon>Streptophyta</taxon>
        <taxon>Embryophyta</taxon>
        <taxon>Tracheophyta</taxon>
        <taxon>Spermatophyta</taxon>
        <taxon>Magnoliopsida</taxon>
        <taxon>Liliopsida</taxon>
        <taxon>Asparagales</taxon>
        <taxon>Iridaceae</taxon>
        <taxon>Iridoideae</taxon>
        <taxon>Irideae</taxon>
        <taxon>Iris</taxon>
    </lineage>
</organism>
<dbReference type="Proteomes" id="UP001140949">
    <property type="component" value="Unassembled WGS sequence"/>
</dbReference>
<keyword evidence="2" id="KW-1185">Reference proteome</keyword>
<comment type="caution">
    <text evidence="1">The sequence shown here is derived from an EMBL/GenBank/DDBJ whole genome shotgun (WGS) entry which is preliminary data.</text>
</comment>
<reference evidence="1" key="1">
    <citation type="journal article" date="2023" name="GigaByte">
        <title>Genome assembly of the bearded iris, Iris pallida Lam.</title>
        <authorList>
            <person name="Bruccoleri R.E."/>
            <person name="Oakeley E.J."/>
            <person name="Faust A.M.E."/>
            <person name="Altorfer M."/>
            <person name="Dessus-Babus S."/>
            <person name="Burckhardt D."/>
            <person name="Oertli M."/>
            <person name="Naumann U."/>
            <person name="Petersen F."/>
            <person name="Wong J."/>
        </authorList>
    </citation>
    <scope>NUCLEOTIDE SEQUENCE</scope>
    <source>
        <strain evidence="1">GSM-AAB239-AS_SAM_17_03QT</strain>
    </source>
</reference>
<dbReference type="AlphaFoldDB" id="A0AAX6IJZ0"/>
<dbReference type="EMBL" id="JANAVB010000799">
    <property type="protein sequence ID" value="KAJ6853378.1"/>
    <property type="molecule type" value="Genomic_DNA"/>
</dbReference>
<protein>
    <submittedName>
        <fullName evidence="1">Heat shock 70 kDa protein 15-like isoform X1</fullName>
    </submittedName>
</protein>
<reference evidence="1" key="2">
    <citation type="submission" date="2023-04" db="EMBL/GenBank/DDBJ databases">
        <authorList>
            <person name="Bruccoleri R.E."/>
            <person name="Oakeley E.J."/>
            <person name="Faust A.-M."/>
            <person name="Dessus-Babus S."/>
            <person name="Altorfer M."/>
            <person name="Burckhardt D."/>
            <person name="Oertli M."/>
            <person name="Naumann U."/>
            <person name="Petersen F."/>
            <person name="Wong J."/>
        </authorList>
    </citation>
    <scope>NUCLEOTIDE SEQUENCE</scope>
    <source>
        <strain evidence="1">GSM-AAB239-AS_SAM_17_03QT</strain>
        <tissue evidence="1">Leaf</tissue>
    </source>
</reference>
<gene>
    <name evidence="1" type="ORF">M6B38_249995</name>
</gene>
<proteinExistence type="predicted"/>
<sequence>MDDAMIVRPYPLRLFHETTTTALAYGIYKIHLPENDLVKVAFVNVDHASMQCLLDSSVTCSMHLLPILNKRDANGLWIWIFDIEELALDLNEKIRF</sequence>
<evidence type="ECO:0000313" key="1">
    <source>
        <dbReference type="EMBL" id="KAJ6853378.1"/>
    </source>
</evidence>